<evidence type="ECO:0000259" key="6">
    <source>
        <dbReference type="PROSITE" id="PS51360"/>
    </source>
</evidence>
<evidence type="ECO:0000313" key="9">
    <source>
        <dbReference type="Proteomes" id="UP001428341"/>
    </source>
</evidence>
<protein>
    <submittedName>
        <fullName evidence="8">Uncharacterized protein</fullName>
    </submittedName>
</protein>
<dbReference type="Gene3D" id="1.10.245.10">
    <property type="entry name" value="SWIB/MDM2 domain"/>
    <property type="match status" value="1"/>
</dbReference>
<dbReference type="Proteomes" id="UP001428341">
    <property type="component" value="Unassembled WGS sequence"/>
</dbReference>
<dbReference type="InterPro" id="IPR036885">
    <property type="entry name" value="SWIB_MDM2_dom_sf"/>
</dbReference>
<dbReference type="InterPro" id="IPR011011">
    <property type="entry name" value="Znf_FYVE_PHD"/>
</dbReference>
<dbReference type="InterPro" id="IPR055198">
    <property type="entry name" value="NSD_PHD"/>
</dbReference>
<keyword evidence="2" id="KW-0863">Zinc-finger</keyword>
<dbReference type="Pfam" id="PF02201">
    <property type="entry name" value="SWIB"/>
    <property type="match status" value="1"/>
</dbReference>
<evidence type="ECO:0000256" key="1">
    <source>
        <dbReference type="ARBA" id="ARBA00022723"/>
    </source>
</evidence>
<dbReference type="EMBL" id="JBCGBO010000003">
    <property type="protein sequence ID" value="KAK9213872.1"/>
    <property type="molecule type" value="Genomic_DNA"/>
</dbReference>
<evidence type="ECO:0000256" key="2">
    <source>
        <dbReference type="ARBA" id="ARBA00022771"/>
    </source>
</evidence>
<keyword evidence="9" id="KW-1185">Reference proteome</keyword>
<feature type="domain" description="Plus3" evidence="6">
    <location>
        <begin position="449"/>
        <end position="575"/>
    </location>
</feature>
<dbReference type="Gene3D" id="3.90.70.200">
    <property type="entry name" value="Plus-3 domain"/>
    <property type="match status" value="1"/>
</dbReference>
<feature type="compositionally biased region" description="Acidic residues" evidence="4">
    <location>
        <begin position="264"/>
        <end position="279"/>
    </location>
</feature>
<comment type="caution">
    <text evidence="8">The sequence shown here is derived from an EMBL/GenBank/DDBJ whole genome shotgun (WGS) entry which is preliminary data.</text>
</comment>
<keyword evidence="1" id="KW-0479">Metal-binding</keyword>
<keyword evidence="5" id="KW-0732">Signal</keyword>
<proteinExistence type="predicted"/>
<evidence type="ECO:0000256" key="5">
    <source>
        <dbReference type="SAM" id="SignalP"/>
    </source>
</evidence>
<feature type="region of interest" description="Disordered" evidence="4">
    <location>
        <begin position="260"/>
        <end position="288"/>
    </location>
</feature>
<dbReference type="SUPFAM" id="SSF159042">
    <property type="entry name" value="Plus3-like"/>
    <property type="match status" value="1"/>
</dbReference>
<dbReference type="SUPFAM" id="SSF47592">
    <property type="entry name" value="SWIB/MDM2 domain"/>
    <property type="match status" value="1"/>
</dbReference>
<dbReference type="SMART" id="SM00719">
    <property type="entry name" value="Plus3"/>
    <property type="match status" value="1"/>
</dbReference>
<feature type="signal peptide" evidence="5">
    <location>
        <begin position="1"/>
        <end position="21"/>
    </location>
</feature>
<evidence type="ECO:0000313" key="8">
    <source>
        <dbReference type="EMBL" id="KAK9213872.1"/>
    </source>
</evidence>
<dbReference type="Pfam" id="PF03126">
    <property type="entry name" value="Plus-3"/>
    <property type="match status" value="1"/>
</dbReference>
<feature type="chain" id="PRO_5042882867" evidence="5">
    <location>
        <begin position="22"/>
        <end position="788"/>
    </location>
</feature>
<feature type="domain" description="DM2" evidence="7">
    <location>
        <begin position="303"/>
        <end position="386"/>
    </location>
</feature>
<evidence type="ECO:0000256" key="4">
    <source>
        <dbReference type="SAM" id="MobiDB-lite"/>
    </source>
</evidence>
<feature type="region of interest" description="Disordered" evidence="4">
    <location>
        <begin position="615"/>
        <end position="639"/>
    </location>
</feature>
<dbReference type="PANTHER" id="PTHR46851">
    <property type="entry name" value="OS01G0884500 PROTEIN"/>
    <property type="match status" value="1"/>
</dbReference>
<dbReference type="PROSITE" id="PS51925">
    <property type="entry name" value="SWIB_MDM2"/>
    <property type="match status" value="1"/>
</dbReference>
<dbReference type="CDD" id="cd10567">
    <property type="entry name" value="SWIB-MDM2_like"/>
    <property type="match status" value="1"/>
</dbReference>
<sequence length="788" mass="88660">MRGSACFEARLSLLIRASMFCHVIIRLTIVDHTVDNIDQASFWPSDVLFFDRIRQLWMPKVARFQEESFGSEALGLFLNQLFGFKVESFLKKMGRKKNFNKEKIAEDWCFVCYDGGSLILCDHKDCLKAYHPSCVNEDDSLLETGVKWKCDLHACYECGKAPKFYCLCSPKAICGHCICDAEFAIVKGNKGLCSGCLELVLLIEENKDVDSHGCKIDFSDPENSYFYEYWQIIKDKERLTSEQVISAYNRLKSGELYSGASDSFESDEGKDDSDESEDDSQIRKRKRSKGKVSVANSKVKSSRKEFVGWGSRPLLEFLASIGKDTTRELSDDAITTIISGYCKENKLFHPERKRKIICDARLKALFGRKSVNKNSIPKLLTIHLAENLDLLEEEFGSCSEIEVEEDLEACKRQSNSVKRSHTKEVVGDVQKNSHTKEVVMNVQESCFASVVPKNIKLVYLRKSLVEELSKQLETFEAKVMGSFVRVRSDPNDYLQKNSHQLVQVSGIHKTSVNAEILLELSDRVKWVPICNLSNDDFSEVEECEDLRQRVKNGLANRPSVVELRQKAVCLHEDITKHLQTPSEQSRLLNEIPEVIADIIELQPDCVDSTRIDEKENIGTSPESGHQRTYTSPAQNLKSNGVSCHLNDSTDTAAMVTEDKTQITAPSGQQYGVGSHNEAYGSGLSCVRAMKPSGNEAPNTAADLAADGMTEMNKRGEENSNDVAQRSGMAIEMHNSSSSEHDSHNPVLVDQTNEFELVVKDIQEVKKTMKEVLEGFKDLKEQMRLKLSS</sequence>
<dbReference type="InterPro" id="IPR013083">
    <property type="entry name" value="Znf_RING/FYVE/PHD"/>
</dbReference>
<dbReference type="InterPro" id="IPR045894">
    <property type="entry name" value="At5g08430-like"/>
</dbReference>
<dbReference type="Gene3D" id="3.30.40.10">
    <property type="entry name" value="Zinc/RING finger domain, C3HC4 (zinc finger)"/>
    <property type="match status" value="1"/>
</dbReference>
<dbReference type="PANTHER" id="PTHR46851:SF23">
    <property type="entry name" value="SWIB_MDM2 DOMAIN-CONTAINING PROTEIN"/>
    <property type="match status" value="1"/>
</dbReference>
<dbReference type="PROSITE" id="PS51360">
    <property type="entry name" value="PLUS3"/>
    <property type="match status" value="1"/>
</dbReference>
<reference evidence="8 9" key="1">
    <citation type="submission" date="2024-05" db="EMBL/GenBank/DDBJ databases">
        <title>Haplotype-resolved chromosome-level genome assembly of Huyou (Citrus changshanensis).</title>
        <authorList>
            <person name="Miao C."/>
            <person name="Chen W."/>
            <person name="Wu Y."/>
            <person name="Wang L."/>
            <person name="Zhao S."/>
            <person name="Grierson D."/>
            <person name="Xu C."/>
            <person name="Chen K."/>
        </authorList>
    </citation>
    <scope>NUCLEOTIDE SEQUENCE [LARGE SCALE GENOMIC DNA]</scope>
    <source>
        <strain evidence="8">01-14</strain>
        <tissue evidence="8">Leaf</tissue>
    </source>
</reference>
<dbReference type="SUPFAM" id="SSF57903">
    <property type="entry name" value="FYVE/PHD zinc finger"/>
    <property type="match status" value="1"/>
</dbReference>
<name>A0AAP0QWM7_9ROSI</name>
<keyword evidence="3" id="KW-0862">Zinc</keyword>
<accession>A0AAP0QWM7</accession>
<gene>
    <name evidence="8" type="ORF">WN944_005857</name>
</gene>
<dbReference type="Pfam" id="PF22908">
    <property type="entry name" value="PHD_NSD"/>
    <property type="match status" value="1"/>
</dbReference>
<dbReference type="AlphaFoldDB" id="A0AAP0QWM7"/>
<evidence type="ECO:0000256" key="3">
    <source>
        <dbReference type="ARBA" id="ARBA00022833"/>
    </source>
</evidence>
<dbReference type="GO" id="GO:0008270">
    <property type="term" value="F:zinc ion binding"/>
    <property type="evidence" value="ECO:0007669"/>
    <property type="project" value="UniProtKB-KW"/>
</dbReference>
<dbReference type="InterPro" id="IPR003121">
    <property type="entry name" value="SWIB_MDM2_domain"/>
</dbReference>
<organism evidence="8 9">
    <name type="scientific">Citrus x changshan-huyou</name>
    <dbReference type="NCBI Taxonomy" id="2935761"/>
    <lineage>
        <taxon>Eukaryota</taxon>
        <taxon>Viridiplantae</taxon>
        <taxon>Streptophyta</taxon>
        <taxon>Embryophyta</taxon>
        <taxon>Tracheophyta</taxon>
        <taxon>Spermatophyta</taxon>
        <taxon>Magnoliopsida</taxon>
        <taxon>eudicotyledons</taxon>
        <taxon>Gunneridae</taxon>
        <taxon>Pentapetalae</taxon>
        <taxon>rosids</taxon>
        <taxon>malvids</taxon>
        <taxon>Sapindales</taxon>
        <taxon>Rutaceae</taxon>
        <taxon>Aurantioideae</taxon>
        <taxon>Citrus</taxon>
    </lineage>
</organism>
<feature type="compositionally biased region" description="Polar residues" evidence="4">
    <location>
        <begin position="617"/>
        <end position="639"/>
    </location>
</feature>
<dbReference type="InterPro" id="IPR004343">
    <property type="entry name" value="Plus-3_dom"/>
</dbReference>
<dbReference type="InterPro" id="IPR036128">
    <property type="entry name" value="Plus3-like_sf"/>
</dbReference>
<evidence type="ECO:0000259" key="7">
    <source>
        <dbReference type="PROSITE" id="PS51925"/>
    </source>
</evidence>
<dbReference type="GO" id="GO:0003677">
    <property type="term" value="F:DNA binding"/>
    <property type="evidence" value="ECO:0007669"/>
    <property type="project" value="InterPro"/>
</dbReference>
<dbReference type="InterPro" id="IPR001965">
    <property type="entry name" value="Znf_PHD"/>
</dbReference>
<dbReference type="SMART" id="SM00249">
    <property type="entry name" value="PHD"/>
    <property type="match status" value="1"/>
</dbReference>
<dbReference type="CDD" id="cd15568">
    <property type="entry name" value="PHD5_NSD"/>
    <property type="match status" value="1"/>
</dbReference>